<gene>
    <name evidence="1" type="ORF">B456_011G288500</name>
</gene>
<name>A0A0D2VSZ3_GOSRA</name>
<organism evidence="1 2">
    <name type="scientific">Gossypium raimondii</name>
    <name type="common">Peruvian cotton</name>
    <name type="synonym">Gossypium klotzschianum subsp. raimondii</name>
    <dbReference type="NCBI Taxonomy" id="29730"/>
    <lineage>
        <taxon>Eukaryota</taxon>
        <taxon>Viridiplantae</taxon>
        <taxon>Streptophyta</taxon>
        <taxon>Embryophyta</taxon>
        <taxon>Tracheophyta</taxon>
        <taxon>Spermatophyta</taxon>
        <taxon>Magnoliopsida</taxon>
        <taxon>eudicotyledons</taxon>
        <taxon>Gunneridae</taxon>
        <taxon>Pentapetalae</taxon>
        <taxon>rosids</taxon>
        <taxon>malvids</taxon>
        <taxon>Malvales</taxon>
        <taxon>Malvaceae</taxon>
        <taxon>Malvoideae</taxon>
        <taxon>Gossypium</taxon>
    </lineage>
</organism>
<dbReference type="Gramene" id="KJB74330">
    <property type="protein sequence ID" value="KJB74330"/>
    <property type="gene ID" value="B456_011G288500"/>
</dbReference>
<dbReference type="AlphaFoldDB" id="A0A0D2VSZ3"/>
<dbReference type="Proteomes" id="UP000032304">
    <property type="component" value="Chromosome 11"/>
</dbReference>
<proteinExistence type="predicted"/>
<keyword evidence="2" id="KW-1185">Reference proteome</keyword>
<evidence type="ECO:0000313" key="2">
    <source>
        <dbReference type="Proteomes" id="UP000032304"/>
    </source>
</evidence>
<dbReference type="EMBL" id="CM001750">
    <property type="protein sequence ID" value="KJB74330.1"/>
    <property type="molecule type" value="Genomic_DNA"/>
</dbReference>
<evidence type="ECO:0000313" key="1">
    <source>
        <dbReference type="EMBL" id="KJB74330.1"/>
    </source>
</evidence>
<protein>
    <submittedName>
        <fullName evidence="1">Uncharacterized protein</fullName>
    </submittedName>
</protein>
<reference evidence="1 2" key="1">
    <citation type="journal article" date="2012" name="Nature">
        <title>Repeated polyploidization of Gossypium genomes and the evolution of spinnable cotton fibres.</title>
        <authorList>
            <person name="Paterson A.H."/>
            <person name="Wendel J.F."/>
            <person name="Gundlach H."/>
            <person name="Guo H."/>
            <person name="Jenkins J."/>
            <person name="Jin D."/>
            <person name="Llewellyn D."/>
            <person name="Showmaker K.C."/>
            <person name="Shu S."/>
            <person name="Udall J."/>
            <person name="Yoo M.J."/>
            <person name="Byers R."/>
            <person name="Chen W."/>
            <person name="Doron-Faigenboim A."/>
            <person name="Duke M.V."/>
            <person name="Gong L."/>
            <person name="Grimwood J."/>
            <person name="Grover C."/>
            <person name="Grupp K."/>
            <person name="Hu G."/>
            <person name="Lee T.H."/>
            <person name="Li J."/>
            <person name="Lin L."/>
            <person name="Liu T."/>
            <person name="Marler B.S."/>
            <person name="Page J.T."/>
            <person name="Roberts A.W."/>
            <person name="Romanel E."/>
            <person name="Sanders W.S."/>
            <person name="Szadkowski E."/>
            <person name="Tan X."/>
            <person name="Tang H."/>
            <person name="Xu C."/>
            <person name="Wang J."/>
            <person name="Wang Z."/>
            <person name="Zhang D."/>
            <person name="Zhang L."/>
            <person name="Ashrafi H."/>
            <person name="Bedon F."/>
            <person name="Bowers J.E."/>
            <person name="Brubaker C.L."/>
            <person name="Chee P.W."/>
            <person name="Das S."/>
            <person name="Gingle A.R."/>
            <person name="Haigler C.H."/>
            <person name="Harker D."/>
            <person name="Hoffmann L.V."/>
            <person name="Hovav R."/>
            <person name="Jones D.C."/>
            <person name="Lemke C."/>
            <person name="Mansoor S."/>
            <person name="ur Rahman M."/>
            <person name="Rainville L.N."/>
            <person name="Rambani A."/>
            <person name="Reddy U.K."/>
            <person name="Rong J.K."/>
            <person name="Saranga Y."/>
            <person name="Scheffler B.E."/>
            <person name="Scheffler J.A."/>
            <person name="Stelly D.M."/>
            <person name="Triplett B.A."/>
            <person name="Van Deynze A."/>
            <person name="Vaslin M.F."/>
            <person name="Waghmare V.N."/>
            <person name="Walford S.A."/>
            <person name="Wright R.J."/>
            <person name="Zaki E.A."/>
            <person name="Zhang T."/>
            <person name="Dennis E.S."/>
            <person name="Mayer K.F."/>
            <person name="Peterson D.G."/>
            <person name="Rokhsar D.S."/>
            <person name="Wang X."/>
            <person name="Schmutz J."/>
        </authorList>
    </citation>
    <scope>NUCLEOTIDE SEQUENCE [LARGE SCALE GENOMIC DNA]</scope>
</reference>
<accession>A0A0D2VSZ3</accession>
<sequence length="151" mass="17623">MDFWGRSIPKKYHQHNIGNEMQRTTSSIISHLQNRENEGRKIIERSYEGRESRGSPFTSIDIRNITQVKKLFSLSAVPYLRCAKLFNGHGFTSRERRSNCSSTQRLEKRIPRLCDVLHIKISQVINHFSISFFKVKLNKGYNSKLIILISL</sequence>